<dbReference type="EMBL" id="AP022593">
    <property type="protein sequence ID" value="BBY47466.1"/>
    <property type="molecule type" value="Genomic_DNA"/>
</dbReference>
<sequence>MLIRDATGRGSFRRVGVGPAFGPVSGVEADSLVVVIIEVRTLTR</sequence>
<keyword evidence="2" id="KW-1185">Reference proteome</keyword>
<dbReference type="AlphaFoldDB" id="A0A7I7RTY8"/>
<gene>
    <name evidence="1" type="ORF">MARA_09340</name>
</gene>
<protein>
    <submittedName>
        <fullName evidence="1">Uncharacterized protein</fullName>
    </submittedName>
</protein>
<name>A0A7I7RTY8_9MYCO</name>
<organism evidence="1 2">
    <name type="scientific">Mycolicibacterium arabiense</name>
    <dbReference type="NCBI Taxonomy" id="1286181"/>
    <lineage>
        <taxon>Bacteria</taxon>
        <taxon>Bacillati</taxon>
        <taxon>Actinomycetota</taxon>
        <taxon>Actinomycetes</taxon>
        <taxon>Mycobacteriales</taxon>
        <taxon>Mycobacteriaceae</taxon>
        <taxon>Mycolicibacterium</taxon>
    </lineage>
</organism>
<accession>A0A7I7RTY8</accession>
<reference evidence="1 2" key="1">
    <citation type="journal article" date="2019" name="Emerg. Microbes Infect.">
        <title>Comprehensive subspecies identification of 175 nontuberculous mycobacteria species based on 7547 genomic profiles.</title>
        <authorList>
            <person name="Matsumoto Y."/>
            <person name="Kinjo T."/>
            <person name="Motooka D."/>
            <person name="Nabeya D."/>
            <person name="Jung N."/>
            <person name="Uechi K."/>
            <person name="Horii T."/>
            <person name="Iida T."/>
            <person name="Fujita J."/>
            <person name="Nakamura S."/>
        </authorList>
    </citation>
    <scope>NUCLEOTIDE SEQUENCE [LARGE SCALE GENOMIC DNA]</scope>
    <source>
        <strain evidence="1 2">JCM 18538</strain>
    </source>
</reference>
<evidence type="ECO:0000313" key="1">
    <source>
        <dbReference type="EMBL" id="BBY47466.1"/>
    </source>
</evidence>
<proteinExistence type="predicted"/>
<dbReference type="Proteomes" id="UP000467428">
    <property type="component" value="Chromosome"/>
</dbReference>
<evidence type="ECO:0000313" key="2">
    <source>
        <dbReference type="Proteomes" id="UP000467428"/>
    </source>
</evidence>
<dbReference type="KEGG" id="marz:MARA_09340"/>
<geneLocation type="plasmid" evidence="2">
    <name>pjcm18538 dna</name>
</geneLocation>